<proteinExistence type="predicted"/>
<sequence length="329" mass="35553">MTISRSDKHWILAFNISCQKCRIISGAVAAVSGGKLEVLSLTHPDVIRWRAAGLGSDAPWAPTLIATGPAGEEVRAWTGVAMAVPMIRRLGLRSTLAVLTELGRLKRQEDGHLAGRQERRGLSRKSFLRLGAGTAVAVGLMVTGQTPAFAVNKDEEDAREWVAANRDRLPQTYDEVIARPLEHRKAIYQELPDGVRQELWSEQMQRYQARHPALTVEQVAVLDAAATFLAKGISAAAGATETKRQLSVAAINAFGKDQARALFATLGPASTRSEASSAASDCECYTADGDISVFCGLGGYCQHTAYNHCRTKPTGCSWWWASPCNGMCN</sequence>
<accession>A0A8J3ZHQ5</accession>
<dbReference type="AlphaFoldDB" id="A0A8J3ZHQ5"/>
<dbReference type="NCBIfam" id="NF033852">
    <property type="entry name" value="fulvocin_rel"/>
    <property type="match status" value="1"/>
</dbReference>
<dbReference type="Proteomes" id="UP000612585">
    <property type="component" value="Unassembled WGS sequence"/>
</dbReference>
<gene>
    <name evidence="1" type="ORF">Vau01_105340</name>
</gene>
<comment type="caution">
    <text evidence="1">The sequence shown here is derived from an EMBL/GenBank/DDBJ whole genome shotgun (WGS) entry which is preliminary data.</text>
</comment>
<dbReference type="EMBL" id="BOPG01000085">
    <property type="protein sequence ID" value="GIJ63018.1"/>
    <property type="molecule type" value="Genomic_DNA"/>
</dbReference>
<evidence type="ECO:0000313" key="1">
    <source>
        <dbReference type="EMBL" id="GIJ63018.1"/>
    </source>
</evidence>
<reference evidence="1" key="1">
    <citation type="submission" date="2021-01" db="EMBL/GenBank/DDBJ databases">
        <title>Whole genome shotgun sequence of Virgisporangium aurantiacum NBRC 16421.</title>
        <authorList>
            <person name="Komaki H."/>
            <person name="Tamura T."/>
        </authorList>
    </citation>
    <scope>NUCLEOTIDE SEQUENCE</scope>
    <source>
        <strain evidence="1">NBRC 16421</strain>
    </source>
</reference>
<keyword evidence="2" id="KW-1185">Reference proteome</keyword>
<dbReference type="RefSeq" id="WP_204009010.1">
    <property type="nucleotide sequence ID" value="NZ_BOPG01000085.1"/>
</dbReference>
<evidence type="ECO:0000313" key="2">
    <source>
        <dbReference type="Proteomes" id="UP000612585"/>
    </source>
</evidence>
<organism evidence="1 2">
    <name type="scientific">Virgisporangium aurantiacum</name>
    <dbReference type="NCBI Taxonomy" id="175570"/>
    <lineage>
        <taxon>Bacteria</taxon>
        <taxon>Bacillati</taxon>
        <taxon>Actinomycetota</taxon>
        <taxon>Actinomycetes</taxon>
        <taxon>Micromonosporales</taxon>
        <taxon>Micromonosporaceae</taxon>
        <taxon>Virgisporangium</taxon>
    </lineage>
</organism>
<name>A0A8J3ZHQ5_9ACTN</name>
<protein>
    <submittedName>
        <fullName evidence="1">Uncharacterized protein</fullName>
    </submittedName>
</protein>